<dbReference type="GO" id="GO:0005576">
    <property type="term" value="C:extracellular region"/>
    <property type="evidence" value="ECO:0007669"/>
    <property type="project" value="UniProtKB-SubCell"/>
</dbReference>
<protein>
    <submittedName>
        <fullName evidence="5">Uncharacterized protein</fullName>
    </submittedName>
</protein>
<dbReference type="InterPro" id="IPR011042">
    <property type="entry name" value="6-blade_b-propeller_TolB-like"/>
</dbReference>
<keyword evidence="6" id="KW-1185">Reference proteome</keyword>
<proteinExistence type="inferred from homology"/>
<evidence type="ECO:0000256" key="1">
    <source>
        <dbReference type="ARBA" id="ARBA00004613"/>
    </source>
</evidence>
<reference evidence="5" key="1">
    <citation type="submission" date="2021-12" db="EMBL/GenBank/DDBJ databases">
        <authorList>
            <person name="King R."/>
        </authorList>
    </citation>
    <scope>NUCLEOTIDE SEQUENCE</scope>
</reference>
<evidence type="ECO:0000313" key="6">
    <source>
        <dbReference type="Proteomes" id="UP001152759"/>
    </source>
</evidence>
<dbReference type="InterPro" id="IPR017996">
    <property type="entry name" value="MRJP/yellow-related"/>
</dbReference>
<dbReference type="Proteomes" id="UP001152759">
    <property type="component" value="Chromosome 2"/>
</dbReference>
<comment type="subcellular location">
    <subcellularLocation>
        <location evidence="1">Secreted</location>
    </subcellularLocation>
</comment>
<sequence length="359" mass="39825">MKHRAQHFLIAALLTKVVAGWIFETSGPGAKEIIDVAFWNNRAFLCMSDKMAPPKPDKNGTDANAVSKAPPRKINYLGSAIFEAPWPEDATQSWGLKALKIEAQELESECMKLKAAVAIDIDARGRMFTLLLGSKNCHPRIAVIDLVVNRQVSRTELTNAPRLTLRSLVVDYLNSDTRVYIGGVTDNLLIVYSFKEELWWRVKLESTGAALPTSPPVPTAHLALAKREGVLYMTSSNSQFLFSMSLEQLSDIDKADGKSECSQNRTLSPKLVGEKLGKSAGLMSDSRGGLIYSLLRDYAVVRWNTHAPLVAENHEVLIQSADLLPDVRQIFKDSQKNVWALNGLRNEEGSYCTRILKLN</sequence>
<evidence type="ECO:0000256" key="3">
    <source>
        <dbReference type="ARBA" id="ARBA00022525"/>
    </source>
</evidence>
<organism evidence="5 6">
    <name type="scientific">Bemisia tabaci</name>
    <name type="common">Sweetpotato whitefly</name>
    <name type="synonym">Aleurodes tabaci</name>
    <dbReference type="NCBI Taxonomy" id="7038"/>
    <lineage>
        <taxon>Eukaryota</taxon>
        <taxon>Metazoa</taxon>
        <taxon>Ecdysozoa</taxon>
        <taxon>Arthropoda</taxon>
        <taxon>Hexapoda</taxon>
        <taxon>Insecta</taxon>
        <taxon>Pterygota</taxon>
        <taxon>Neoptera</taxon>
        <taxon>Paraneoptera</taxon>
        <taxon>Hemiptera</taxon>
        <taxon>Sternorrhyncha</taxon>
        <taxon>Aleyrodoidea</taxon>
        <taxon>Aleyrodidae</taxon>
        <taxon>Aleyrodinae</taxon>
        <taxon>Bemisia</taxon>
    </lineage>
</organism>
<name>A0A9P0FZS8_BEMTA</name>
<evidence type="ECO:0000313" key="5">
    <source>
        <dbReference type="EMBL" id="CAH0765189.1"/>
    </source>
</evidence>
<accession>A0A9P0FZS8</accession>
<keyword evidence="3" id="KW-0964">Secreted</keyword>
<keyword evidence="4" id="KW-0732">Signal</keyword>
<dbReference type="AlphaFoldDB" id="A0A9P0FZS8"/>
<evidence type="ECO:0000256" key="4">
    <source>
        <dbReference type="SAM" id="SignalP"/>
    </source>
</evidence>
<gene>
    <name evidence="5" type="ORF">BEMITA_LOCUS3449</name>
</gene>
<evidence type="ECO:0000256" key="2">
    <source>
        <dbReference type="ARBA" id="ARBA00009127"/>
    </source>
</evidence>
<feature type="signal peptide" evidence="4">
    <location>
        <begin position="1"/>
        <end position="19"/>
    </location>
</feature>
<dbReference type="EMBL" id="OU963863">
    <property type="protein sequence ID" value="CAH0765189.1"/>
    <property type="molecule type" value="Genomic_DNA"/>
</dbReference>
<feature type="chain" id="PRO_5040432784" evidence="4">
    <location>
        <begin position="20"/>
        <end position="359"/>
    </location>
</feature>
<comment type="similarity">
    <text evidence="2">Belongs to the major royal jelly protein family.</text>
</comment>
<dbReference type="Gene3D" id="2.120.10.30">
    <property type="entry name" value="TolB, C-terminal domain"/>
    <property type="match status" value="1"/>
</dbReference>
<dbReference type="Pfam" id="PF03022">
    <property type="entry name" value="MRJP"/>
    <property type="match status" value="1"/>
</dbReference>